<dbReference type="PANTHER" id="PTHR47506">
    <property type="entry name" value="TRANSCRIPTIONAL REGULATORY PROTEIN"/>
    <property type="match status" value="1"/>
</dbReference>
<comment type="caution">
    <text evidence="6">The sequence shown here is derived from an EMBL/GenBank/DDBJ whole genome shotgun (WGS) entry which is preliminary data.</text>
</comment>
<sequence length="202" mass="21534">MPRTGRPRQFDMDEKLDAALRIFWEFGYDATSLTMLREGLGISSASFYAAFGSKEALFERVLDRYLSGPGTVSEPLEDTSLPPREAVRSALTASAAMQTHASHPSGCLIALGAIGAPESSAPRDLLARRRDVTRQALRECVSRGIAEGELLASVDPNVLASSLHAFLMGLSVEARDGASGATLAASVEQAMSMWDGCAASRR</sequence>
<keyword evidence="3" id="KW-0804">Transcription</keyword>
<feature type="DNA-binding region" description="H-T-H motif" evidence="4">
    <location>
        <begin position="32"/>
        <end position="51"/>
    </location>
</feature>
<dbReference type="SUPFAM" id="SSF48498">
    <property type="entry name" value="Tetracyclin repressor-like, C-terminal domain"/>
    <property type="match status" value="1"/>
</dbReference>
<dbReference type="Pfam" id="PF00440">
    <property type="entry name" value="TetR_N"/>
    <property type="match status" value="1"/>
</dbReference>
<dbReference type="PANTHER" id="PTHR47506:SF1">
    <property type="entry name" value="HTH-TYPE TRANSCRIPTIONAL REGULATOR YJDC"/>
    <property type="match status" value="1"/>
</dbReference>
<dbReference type="PRINTS" id="PR00455">
    <property type="entry name" value="HTHTETR"/>
</dbReference>
<dbReference type="EMBL" id="BAAAZO010000012">
    <property type="protein sequence ID" value="GAA3635636.1"/>
    <property type="molecule type" value="Genomic_DNA"/>
</dbReference>
<evidence type="ECO:0000256" key="3">
    <source>
        <dbReference type="ARBA" id="ARBA00023163"/>
    </source>
</evidence>
<accession>A0ABP7AMG2</accession>
<dbReference type="InterPro" id="IPR036271">
    <property type="entry name" value="Tet_transcr_reg_TetR-rel_C_sf"/>
</dbReference>
<evidence type="ECO:0000313" key="6">
    <source>
        <dbReference type="EMBL" id="GAA3635636.1"/>
    </source>
</evidence>
<organism evidence="6 7">
    <name type="scientific">Kineosporia mesophila</name>
    <dbReference type="NCBI Taxonomy" id="566012"/>
    <lineage>
        <taxon>Bacteria</taxon>
        <taxon>Bacillati</taxon>
        <taxon>Actinomycetota</taxon>
        <taxon>Actinomycetes</taxon>
        <taxon>Kineosporiales</taxon>
        <taxon>Kineosporiaceae</taxon>
        <taxon>Kineosporia</taxon>
    </lineage>
</organism>
<proteinExistence type="predicted"/>
<dbReference type="InterPro" id="IPR011075">
    <property type="entry name" value="TetR_C"/>
</dbReference>
<evidence type="ECO:0000256" key="4">
    <source>
        <dbReference type="PROSITE-ProRule" id="PRU00335"/>
    </source>
</evidence>
<gene>
    <name evidence="6" type="ORF">GCM10022223_62580</name>
</gene>
<dbReference type="InterPro" id="IPR001647">
    <property type="entry name" value="HTH_TetR"/>
</dbReference>
<evidence type="ECO:0000256" key="1">
    <source>
        <dbReference type="ARBA" id="ARBA00023015"/>
    </source>
</evidence>
<dbReference type="Gene3D" id="1.10.357.10">
    <property type="entry name" value="Tetracycline Repressor, domain 2"/>
    <property type="match status" value="1"/>
</dbReference>
<evidence type="ECO:0000256" key="2">
    <source>
        <dbReference type="ARBA" id="ARBA00023125"/>
    </source>
</evidence>
<protein>
    <submittedName>
        <fullName evidence="6">TetR/AcrR family transcriptional regulator</fullName>
    </submittedName>
</protein>
<dbReference type="InterPro" id="IPR009057">
    <property type="entry name" value="Homeodomain-like_sf"/>
</dbReference>
<keyword evidence="7" id="KW-1185">Reference proteome</keyword>
<dbReference type="SUPFAM" id="SSF46689">
    <property type="entry name" value="Homeodomain-like"/>
    <property type="match status" value="1"/>
</dbReference>
<dbReference type="InterPro" id="IPR023772">
    <property type="entry name" value="DNA-bd_HTH_TetR-type_CS"/>
</dbReference>
<dbReference type="PROSITE" id="PS01081">
    <property type="entry name" value="HTH_TETR_1"/>
    <property type="match status" value="1"/>
</dbReference>
<evidence type="ECO:0000313" key="7">
    <source>
        <dbReference type="Proteomes" id="UP001501074"/>
    </source>
</evidence>
<dbReference type="RefSeq" id="WP_231488751.1">
    <property type="nucleotide sequence ID" value="NZ_BAAAZO010000012.1"/>
</dbReference>
<dbReference type="Proteomes" id="UP001501074">
    <property type="component" value="Unassembled WGS sequence"/>
</dbReference>
<keyword evidence="2 4" id="KW-0238">DNA-binding</keyword>
<dbReference type="Gene3D" id="1.10.10.60">
    <property type="entry name" value="Homeodomain-like"/>
    <property type="match status" value="1"/>
</dbReference>
<keyword evidence="1" id="KW-0805">Transcription regulation</keyword>
<reference evidence="7" key="1">
    <citation type="journal article" date="2019" name="Int. J. Syst. Evol. Microbiol.">
        <title>The Global Catalogue of Microorganisms (GCM) 10K type strain sequencing project: providing services to taxonomists for standard genome sequencing and annotation.</title>
        <authorList>
            <consortium name="The Broad Institute Genomics Platform"/>
            <consortium name="The Broad Institute Genome Sequencing Center for Infectious Disease"/>
            <person name="Wu L."/>
            <person name="Ma J."/>
        </authorList>
    </citation>
    <scope>NUCLEOTIDE SEQUENCE [LARGE SCALE GENOMIC DNA]</scope>
    <source>
        <strain evidence="7">JCM 16902</strain>
    </source>
</reference>
<feature type="domain" description="HTH tetR-type" evidence="5">
    <location>
        <begin position="9"/>
        <end position="69"/>
    </location>
</feature>
<dbReference type="PROSITE" id="PS50977">
    <property type="entry name" value="HTH_TETR_2"/>
    <property type="match status" value="1"/>
</dbReference>
<dbReference type="Pfam" id="PF16925">
    <property type="entry name" value="TetR_C_13"/>
    <property type="match status" value="1"/>
</dbReference>
<name>A0ABP7AMG2_9ACTN</name>
<evidence type="ECO:0000259" key="5">
    <source>
        <dbReference type="PROSITE" id="PS50977"/>
    </source>
</evidence>